<keyword evidence="4 7" id="KW-0812">Transmembrane</keyword>
<evidence type="ECO:0000256" key="2">
    <source>
        <dbReference type="ARBA" id="ARBA00022448"/>
    </source>
</evidence>
<comment type="similarity">
    <text evidence="7">Belongs to the binding-protein-dependent transport system permease family.</text>
</comment>
<keyword evidence="3" id="KW-1003">Cell membrane</keyword>
<dbReference type="SUPFAM" id="SSF161098">
    <property type="entry name" value="MetI-like"/>
    <property type="match status" value="1"/>
</dbReference>
<accession>E0SSA8</accession>
<evidence type="ECO:0000256" key="6">
    <source>
        <dbReference type="ARBA" id="ARBA00023136"/>
    </source>
</evidence>
<feature type="transmembrane region" description="Helical" evidence="7">
    <location>
        <begin position="267"/>
        <end position="288"/>
    </location>
</feature>
<feature type="transmembrane region" description="Helical" evidence="7">
    <location>
        <begin position="159"/>
        <end position="178"/>
    </location>
</feature>
<dbReference type="InterPro" id="IPR050366">
    <property type="entry name" value="BP-dependent_transpt_permease"/>
</dbReference>
<dbReference type="AlphaFoldDB" id="E0SSA8"/>
<dbReference type="Pfam" id="PF00528">
    <property type="entry name" value="BPD_transp_1"/>
    <property type="match status" value="1"/>
</dbReference>
<evidence type="ECO:0000256" key="7">
    <source>
        <dbReference type="RuleBase" id="RU363032"/>
    </source>
</evidence>
<dbReference type="Proteomes" id="UP000001304">
    <property type="component" value="Chromosome"/>
</dbReference>
<proteinExistence type="inferred from homology"/>
<keyword evidence="6 7" id="KW-0472">Membrane</keyword>
<dbReference type="GO" id="GO:0005886">
    <property type="term" value="C:plasma membrane"/>
    <property type="evidence" value="ECO:0007669"/>
    <property type="project" value="UniProtKB-SubCell"/>
</dbReference>
<evidence type="ECO:0000256" key="3">
    <source>
        <dbReference type="ARBA" id="ARBA00022475"/>
    </source>
</evidence>
<sequence>MRKFNLLVKLYRDIVNLAKRSIKFRVGIAIIIPIIVIAIFSSYIAPYPDEGMGLVTEEARSRVGLPPCLPFSCTSIKHLLGTDDMGRDLLSRIIMGTPTALLQTTIVIVVSVFLGLFLGIIAGFYGRAIEILLSYIIELFLVVPSILLAAAFITIIGRGLISVILALILSWWSWYARLTYVIVRQVRELEFVVLSKLFGYPKSYIVLRHIFPNVAPTILVQAVSDAGSVLIEIASINFLIGASSVSSIDFPDWGLIIGYGIRYIRSYWWISFFPGLFISLLAIGLIFIGDSISENYSPLIRRRWRLWF</sequence>
<evidence type="ECO:0000256" key="4">
    <source>
        <dbReference type="ARBA" id="ARBA00022692"/>
    </source>
</evidence>
<dbReference type="HOGENOM" id="CLU_028518_5_3_2"/>
<dbReference type="Gene3D" id="1.10.3720.10">
    <property type="entry name" value="MetI-like"/>
    <property type="match status" value="1"/>
</dbReference>
<feature type="transmembrane region" description="Helical" evidence="7">
    <location>
        <begin position="132"/>
        <end position="153"/>
    </location>
</feature>
<feature type="domain" description="ABC transmembrane type-1" evidence="8">
    <location>
        <begin position="101"/>
        <end position="289"/>
    </location>
</feature>
<protein>
    <submittedName>
        <fullName evidence="9">Binding-protein-dependent transport systems inner membrane component</fullName>
    </submittedName>
</protein>
<dbReference type="PROSITE" id="PS50928">
    <property type="entry name" value="ABC_TM1"/>
    <property type="match status" value="1"/>
</dbReference>
<dbReference type="BioCyc" id="IAGG583356:GHAH-1755-MONOMER"/>
<evidence type="ECO:0000259" key="8">
    <source>
        <dbReference type="PROSITE" id="PS50928"/>
    </source>
</evidence>
<dbReference type="GO" id="GO:0055085">
    <property type="term" value="P:transmembrane transport"/>
    <property type="evidence" value="ECO:0007669"/>
    <property type="project" value="InterPro"/>
</dbReference>
<evidence type="ECO:0000256" key="1">
    <source>
        <dbReference type="ARBA" id="ARBA00004651"/>
    </source>
</evidence>
<feature type="transmembrane region" description="Helical" evidence="7">
    <location>
        <begin position="100"/>
        <end position="125"/>
    </location>
</feature>
<gene>
    <name evidence="9" type="ordered locus">Igag_1768</name>
</gene>
<dbReference type="STRING" id="583356.Igag_1768"/>
<feature type="transmembrane region" description="Helical" evidence="7">
    <location>
        <begin position="26"/>
        <end position="45"/>
    </location>
</feature>
<evidence type="ECO:0000256" key="5">
    <source>
        <dbReference type="ARBA" id="ARBA00022989"/>
    </source>
</evidence>
<comment type="subcellular location">
    <subcellularLocation>
        <location evidence="1 7">Cell membrane</location>
        <topology evidence="1 7">Multi-pass membrane protein</topology>
    </subcellularLocation>
</comment>
<dbReference type="PANTHER" id="PTHR43386">
    <property type="entry name" value="OLIGOPEPTIDE TRANSPORT SYSTEM PERMEASE PROTEIN APPC"/>
    <property type="match status" value="1"/>
</dbReference>
<organism evidence="9 10">
    <name type="scientific">Ignisphaera aggregans (strain DSM 17230 / JCM 13409 / AQ1.S1)</name>
    <dbReference type="NCBI Taxonomy" id="583356"/>
    <lineage>
        <taxon>Archaea</taxon>
        <taxon>Thermoproteota</taxon>
        <taxon>Thermoprotei</taxon>
        <taxon>Desulfurococcales</taxon>
        <taxon>Desulfurococcaceae</taxon>
        <taxon>Ignisphaera</taxon>
    </lineage>
</organism>
<name>E0SSA8_IGNAA</name>
<dbReference type="PANTHER" id="PTHR43386:SF1">
    <property type="entry name" value="D,D-DIPEPTIDE TRANSPORT SYSTEM PERMEASE PROTEIN DDPC-RELATED"/>
    <property type="match status" value="1"/>
</dbReference>
<keyword evidence="5 7" id="KW-1133">Transmembrane helix</keyword>
<dbReference type="InterPro" id="IPR000515">
    <property type="entry name" value="MetI-like"/>
</dbReference>
<dbReference type="InterPro" id="IPR035906">
    <property type="entry name" value="MetI-like_sf"/>
</dbReference>
<keyword evidence="10" id="KW-1185">Reference proteome</keyword>
<dbReference type="CDD" id="cd06261">
    <property type="entry name" value="TM_PBP2"/>
    <property type="match status" value="1"/>
</dbReference>
<keyword evidence="2 7" id="KW-0813">Transport</keyword>
<evidence type="ECO:0000313" key="10">
    <source>
        <dbReference type="Proteomes" id="UP000001304"/>
    </source>
</evidence>
<dbReference type="KEGG" id="iag:Igag_1768"/>
<reference evidence="9 10" key="1">
    <citation type="journal article" date="2010" name="Stand. Genomic Sci.">
        <title>Complete genome sequence of Ignisphaera aggregans type strain (AQ1.S1).</title>
        <authorList>
            <person name="Goker M."/>
            <person name="Held B."/>
            <person name="Lapidus A."/>
            <person name="Nolan M."/>
            <person name="Spring S."/>
            <person name="Yasawong M."/>
            <person name="Lucas S."/>
            <person name="Glavina Del Rio T."/>
            <person name="Tice H."/>
            <person name="Cheng J.F."/>
            <person name="Goodwin L."/>
            <person name="Tapia R."/>
            <person name="Pitluck S."/>
            <person name="Liolios K."/>
            <person name="Ivanova N."/>
            <person name="Mavromatis K."/>
            <person name="Mikhailova N."/>
            <person name="Pati A."/>
            <person name="Chen A."/>
            <person name="Palaniappan K."/>
            <person name="Brambilla E."/>
            <person name="Land M."/>
            <person name="Hauser L."/>
            <person name="Chang Y.J."/>
            <person name="Jeffries C.D."/>
            <person name="Brettin T."/>
            <person name="Detter J.C."/>
            <person name="Han C."/>
            <person name="Rohde M."/>
            <person name="Sikorski J."/>
            <person name="Woyke T."/>
            <person name="Bristow J."/>
            <person name="Eisen J.A."/>
            <person name="Markowitz V."/>
            <person name="Hugenholtz P."/>
            <person name="Kyrpides N.C."/>
            <person name="Klenk H.P."/>
        </authorList>
    </citation>
    <scope>NUCLEOTIDE SEQUENCE [LARGE SCALE GENOMIC DNA]</scope>
    <source>
        <strain evidence="10">DSM 17230 / JCM 13409 / AQ1.S1</strain>
    </source>
</reference>
<evidence type="ECO:0000313" key="9">
    <source>
        <dbReference type="EMBL" id="ADM28565.1"/>
    </source>
</evidence>
<dbReference type="EMBL" id="CP002098">
    <property type="protein sequence ID" value="ADM28565.1"/>
    <property type="molecule type" value="Genomic_DNA"/>
</dbReference>